<dbReference type="Gene3D" id="3.30.110.170">
    <property type="entry name" value="Protein of unknown function (DUF541), domain 1"/>
    <property type="match status" value="1"/>
</dbReference>
<keyword evidence="3" id="KW-1185">Reference proteome</keyword>
<reference evidence="2 3" key="1">
    <citation type="submission" date="2018-11" db="EMBL/GenBank/DDBJ databases">
        <title>Genomic Encyclopedia of Type Strains, Phase IV (KMG-IV): sequencing the most valuable type-strain genomes for metagenomic binning, comparative biology and taxonomic classification.</title>
        <authorList>
            <person name="Goeker M."/>
        </authorList>
    </citation>
    <scope>NUCLEOTIDE SEQUENCE [LARGE SCALE GENOMIC DNA]</scope>
    <source>
        <strain evidence="2 3">DSM 26537</strain>
    </source>
</reference>
<dbReference type="Pfam" id="PF04402">
    <property type="entry name" value="SIMPL"/>
    <property type="match status" value="1"/>
</dbReference>
<feature type="coiled-coil region" evidence="1">
    <location>
        <begin position="35"/>
        <end position="62"/>
    </location>
</feature>
<evidence type="ECO:0000313" key="3">
    <source>
        <dbReference type="Proteomes" id="UP000273083"/>
    </source>
</evidence>
<dbReference type="PANTHER" id="PTHR34387:SF1">
    <property type="entry name" value="PERIPLASMIC IMMUNOGENIC PROTEIN"/>
    <property type="match status" value="1"/>
</dbReference>
<gene>
    <name evidence="2" type="ORF">EDD66_107154</name>
</gene>
<protein>
    <recommendedName>
        <fullName evidence="4">DUF541 domain-containing protein</fullName>
    </recommendedName>
</protein>
<dbReference type="InterPro" id="IPR052022">
    <property type="entry name" value="26kDa_periplasmic_antigen"/>
</dbReference>
<dbReference type="Gene3D" id="3.30.70.2970">
    <property type="entry name" value="Protein of unknown function (DUF541), domain 2"/>
    <property type="match status" value="1"/>
</dbReference>
<dbReference type="Proteomes" id="UP000273083">
    <property type="component" value="Unassembled WGS sequence"/>
</dbReference>
<keyword evidence="1" id="KW-0175">Coiled coil</keyword>
<name>A0A3N1XKJ7_9FIRM</name>
<evidence type="ECO:0008006" key="4">
    <source>
        <dbReference type="Google" id="ProtNLM"/>
    </source>
</evidence>
<dbReference type="RefSeq" id="WP_123609931.1">
    <property type="nucleotide sequence ID" value="NZ_RJVG01000007.1"/>
</dbReference>
<proteinExistence type="predicted"/>
<dbReference type="OrthoDB" id="9785192at2"/>
<dbReference type="EMBL" id="RJVG01000007">
    <property type="protein sequence ID" value="ROR27240.1"/>
    <property type="molecule type" value="Genomic_DNA"/>
</dbReference>
<organism evidence="2 3">
    <name type="scientific">Mobilisporobacter senegalensis</name>
    <dbReference type="NCBI Taxonomy" id="1329262"/>
    <lineage>
        <taxon>Bacteria</taxon>
        <taxon>Bacillati</taxon>
        <taxon>Bacillota</taxon>
        <taxon>Clostridia</taxon>
        <taxon>Lachnospirales</taxon>
        <taxon>Lachnospiraceae</taxon>
        <taxon>Mobilisporobacter</taxon>
    </lineage>
</organism>
<dbReference type="PANTHER" id="PTHR34387">
    <property type="entry name" value="SLR1258 PROTEIN"/>
    <property type="match status" value="1"/>
</dbReference>
<evidence type="ECO:0000313" key="2">
    <source>
        <dbReference type="EMBL" id="ROR27240.1"/>
    </source>
</evidence>
<dbReference type="GO" id="GO:0006974">
    <property type="term" value="P:DNA damage response"/>
    <property type="evidence" value="ECO:0007669"/>
    <property type="project" value="TreeGrafter"/>
</dbReference>
<accession>A0A3N1XKJ7</accession>
<dbReference type="InterPro" id="IPR007497">
    <property type="entry name" value="SIMPL/DUF541"/>
</dbReference>
<evidence type="ECO:0000256" key="1">
    <source>
        <dbReference type="SAM" id="Coils"/>
    </source>
</evidence>
<dbReference type="AlphaFoldDB" id="A0A3N1XKJ7"/>
<sequence>MAETKTEHLQYNTMTLNGQGHVTTNPNTAVIRLGVQTIGENIEAIQSENAELSENVIQALTELGITNIRTFQYVIDKNYEFEDGIRVDKGYIVRNILEIQINDLDNAGFVIDTAVNNGANVVDFISFEVDDPSMFYQQALNLAIMDAMRKAKSIARQLDTPFDPIPIRIVENSSSPMPRSQQYFLREIASTPIEPGIKQIDAFVSVEFIF</sequence>
<comment type="caution">
    <text evidence="2">The sequence shown here is derived from an EMBL/GenBank/DDBJ whole genome shotgun (WGS) entry which is preliminary data.</text>
</comment>